<keyword evidence="2" id="KW-0805">Transcription regulation</keyword>
<evidence type="ECO:0008006" key="10">
    <source>
        <dbReference type="Google" id="ProtNLM"/>
    </source>
</evidence>
<dbReference type="GO" id="GO:0016987">
    <property type="term" value="F:sigma factor activity"/>
    <property type="evidence" value="ECO:0007669"/>
    <property type="project" value="UniProtKB-KW"/>
</dbReference>
<dbReference type="NCBIfam" id="TIGR02937">
    <property type="entry name" value="sigma70-ECF"/>
    <property type="match status" value="1"/>
</dbReference>
<dbReference type="InterPro" id="IPR014284">
    <property type="entry name" value="RNA_pol_sigma-70_dom"/>
</dbReference>
<evidence type="ECO:0000313" key="8">
    <source>
        <dbReference type="EMBL" id="OHB08414.1"/>
    </source>
</evidence>
<gene>
    <name evidence="8" type="ORF">A3I86_00965</name>
</gene>
<dbReference type="Pfam" id="PF04542">
    <property type="entry name" value="Sigma70_r2"/>
    <property type="match status" value="1"/>
</dbReference>
<proteinExistence type="inferred from homology"/>
<dbReference type="EMBL" id="MHWM01000026">
    <property type="protein sequence ID" value="OHB08414.1"/>
    <property type="molecule type" value="Genomic_DNA"/>
</dbReference>
<feature type="domain" description="RNA polymerase sigma-70 region 2" evidence="6">
    <location>
        <begin position="5"/>
        <end position="67"/>
    </location>
</feature>
<comment type="caution">
    <text evidence="8">The sequence shown here is derived from an EMBL/GenBank/DDBJ whole genome shotgun (WGS) entry which is preliminary data.</text>
</comment>
<dbReference type="PANTHER" id="PTHR43133">
    <property type="entry name" value="RNA POLYMERASE ECF-TYPE SIGMA FACTO"/>
    <property type="match status" value="1"/>
</dbReference>
<dbReference type="GO" id="GO:0003677">
    <property type="term" value="F:DNA binding"/>
    <property type="evidence" value="ECO:0007669"/>
    <property type="project" value="UniProtKB-KW"/>
</dbReference>
<dbReference type="InterPro" id="IPR036388">
    <property type="entry name" value="WH-like_DNA-bd_sf"/>
</dbReference>
<keyword evidence="5" id="KW-0804">Transcription</keyword>
<dbReference type="InterPro" id="IPR013324">
    <property type="entry name" value="RNA_pol_sigma_r3/r4-like"/>
</dbReference>
<evidence type="ECO:0000256" key="3">
    <source>
        <dbReference type="ARBA" id="ARBA00023082"/>
    </source>
</evidence>
<name>A0A1G2UG50_9BACT</name>
<dbReference type="CDD" id="cd06171">
    <property type="entry name" value="Sigma70_r4"/>
    <property type="match status" value="1"/>
</dbReference>
<dbReference type="SUPFAM" id="SSF88659">
    <property type="entry name" value="Sigma3 and sigma4 domains of RNA polymerase sigma factors"/>
    <property type="match status" value="1"/>
</dbReference>
<keyword evidence="3" id="KW-0731">Sigma factor</keyword>
<evidence type="ECO:0000259" key="6">
    <source>
        <dbReference type="Pfam" id="PF04542"/>
    </source>
</evidence>
<dbReference type="Pfam" id="PF08281">
    <property type="entry name" value="Sigma70_r4_2"/>
    <property type="match status" value="1"/>
</dbReference>
<dbReference type="InterPro" id="IPR013325">
    <property type="entry name" value="RNA_pol_sigma_r2"/>
</dbReference>
<dbReference type="GO" id="GO:0006352">
    <property type="term" value="P:DNA-templated transcription initiation"/>
    <property type="evidence" value="ECO:0007669"/>
    <property type="project" value="InterPro"/>
</dbReference>
<dbReference type="Gene3D" id="1.10.1740.10">
    <property type="match status" value="1"/>
</dbReference>
<sequence length="163" mass="19088">MFGILVDRYQEAFLRKGFHILRSHDLAEDAVQETFIKIYKYAHKFSKRKDASFRSWAYKILTNTCLSLSSRKIVESSRVQNVDFANLDTMSSISDYDDKEQVSFVKSVLVRLPTRLSRLLSLYFFEEKSYKEIAILERLSLSSVRSGLHRAKKQFKDIAIEMI</sequence>
<evidence type="ECO:0000313" key="9">
    <source>
        <dbReference type="Proteomes" id="UP000177096"/>
    </source>
</evidence>
<dbReference type="Proteomes" id="UP000177096">
    <property type="component" value="Unassembled WGS sequence"/>
</dbReference>
<comment type="similarity">
    <text evidence="1">Belongs to the sigma-70 factor family. ECF subfamily.</text>
</comment>
<reference evidence="8 9" key="1">
    <citation type="journal article" date="2016" name="Nat. Commun.">
        <title>Thousands of microbial genomes shed light on interconnected biogeochemical processes in an aquifer system.</title>
        <authorList>
            <person name="Anantharaman K."/>
            <person name="Brown C.T."/>
            <person name="Hug L.A."/>
            <person name="Sharon I."/>
            <person name="Castelle C.J."/>
            <person name="Probst A.J."/>
            <person name="Thomas B.C."/>
            <person name="Singh A."/>
            <person name="Wilkins M.J."/>
            <person name="Karaoz U."/>
            <person name="Brodie E.L."/>
            <person name="Williams K.H."/>
            <person name="Hubbard S.S."/>
            <person name="Banfield J.F."/>
        </authorList>
    </citation>
    <scope>NUCLEOTIDE SEQUENCE [LARGE SCALE GENOMIC DNA]</scope>
</reference>
<dbReference type="Gene3D" id="1.10.10.10">
    <property type="entry name" value="Winged helix-like DNA-binding domain superfamily/Winged helix DNA-binding domain"/>
    <property type="match status" value="1"/>
</dbReference>
<organism evidence="8 9">
    <name type="scientific">Candidatus Zambryskibacteria bacterium RIFCSPLOWO2_02_FULL_39_14</name>
    <dbReference type="NCBI Taxonomy" id="1802769"/>
    <lineage>
        <taxon>Bacteria</taxon>
        <taxon>Candidatus Zambryskiibacteriota</taxon>
    </lineage>
</organism>
<evidence type="ECO:0000256" key="5">
    <source>
        <dbReference type="ARBA" id="ARBA00023163"/>
    </source>
</evidence>
<dbReference type="PANTHER" id="PTHR43133:SF8">
    <property type="entry name" value="RNA POLYMERASE SIGMA FACTOR HI_1459-RELATED"/>
    <property type="match status" value="1"/>
</dbReference>
<evidence type="ECO:0000259" key="7">
    <source>
        <dbReference type="Pfam" id="PF08281"/>
    </source>
</evidence>
<feature type="domain" description="RNA polymerase sigma factor 70 region 4 type 2" evidence="7">
    <location>
        <begin position="108"/>
        <end position="154"/>
    </location>
</feature>
<accession>A0A1G2UG50</accession>
<keyword evidence="4" id="KW-0238">DNA-binding</keyword>
<dbReference type="InterPro" id="IPR013249">
    <property type="entry name" value="RNA_pol_sigma70_r4_t2"/>
</dbReference>
<evidence type="ECO:0000256" key="1">
    <source>
        <dbReference type="ARBA" id="ARBA00010641"/>
    </source>
</evidence>
<dbReference type="InterPro" id="IPR007627">
    <property type="entry name" value="RNA_pol_sigma70_r2"/>
</dbReference>
<evidence type="ECO:0000256" key="4">
    <source>
        <dbReference type="ARBA" id="ARBA00023125"/>
    </source>
</evidence>
<evidence type="ECO:0000256" key="2">
    <source>
        <dbReference type="ARBA" id="ARBA00023015"/>
    </source>
</evidence>
<dbReference type="AlphaFoldDB" id="A0A1G2UG50"/>
<dbReference type="SUPFAM" id="SSF88946">
    <property type="entry name" value="Sigma2 domain of RNA polymerase sigma factors"/>
    <property type="match status" value="1"/>
</dbReference>
<dbReference type="InterPro" id="IPR039425">
    <property type="entry name" value="RNA_pol_sigma-70-like"/>
</dbReference>
<protein>
    <recommendedName>
        <fullName evidence="10">RNA polymerase sigma-70 region 2 domain-containing protein</fullName>
    </recommendedName>
</protein>